<keyword evidence="2" id="KW-1185">Reference proteome</keyword>
<name>A0ABP9VYY6_9BACT</name>
<organism evidence="1 2">
    <name type="scientific">Novipirellula caenicola</name>
    <dbReference type="NCBI Taxonomy" id="1536901"/>
    <lineage>
        <taxon>Bacteria</taxon>
        <taxon>Pseudomonadati</taxon>
        <taxon>Planctomycetota</taxon>
        <taxon>Planctomycetia</taxon>
        <taxon>Pirellulales</taxon>
        <taxon>Pirellulaceae</taxon>
        <taxon>Novipirellula</taxon>
    </lineage>
</organism>
<gene>
    <name evidence="1" type="ORF">Rcae01_04277</name>
</gene>
<dbReference type="Proteomes" id="UP001416858">
    <property type="component" value="Unassembled WGS sequence"/>
</dbReference>
<protein>
    <submittedName>
        <fullName evidence="1">Uncharacterized protein</fullName>
    </submittedName>
</protein>
<reference evidence="1 2" key="1">
    <citation type="submission" date="2024-02" db="EMBL/GenBank/DDBJ databases">
        <title>Rhodopirellula caenicola NBRC 110016.</title>
        <authorList>
            <person name="Ichikawa N."/>
            <person name="Katano-Makiyama Y."/>
            <person name="Hidaka K."/>
        </authorList>
    </citation>
    <scope>NUCLEOTIDE SEQUENCE [LARGE SCALE GENOMIC DNA]</scope>
    <source>
        <strain evidence="1 2">NBRC 110016</strain>
    </source>
</reference>
<evidence type="ECO:0000313" key="2">
    <source>
        <dbReference type="Proteomes" id="UP001416858"/>
    </source>
</evidence>
<dbReference type="EMBL" id="BAABRO010000011">
    <property type="protein sequence ID" value="GAA5508808.1"/>
    <property type="molecule type" value="Genomic_DNA"/>
</dbReference>
<accession>A0ABP9VYY6</accession>
<evidence type="ECO:0000313" key="1">
    <source>
        <dbReference type="EMBL" id="GAA5508808.1"/>
    </source>
</evidence>
<sequence length="130" mass="14734">MKTALGWESFGGATKPQFLAVFDSSSVGRHGNRKDEGFGSSAGPNAICFRPNRVIFIAERYPREMSSAHRILNRLSGVISKRGCRLQWRQSLPNLYFRLKWQDGYCRYQLQLSAFCSAFYTHAFTTAGQV</sequence>
<comment type="caution">
    <text evidence="1">The sequence shown here is derived from an EMBL/GenBank/DDBJ whole genome shotgun (WGS) entry which is preliminary data.</text>
</comment>
<proteinExistence type="predicted"/>